<evidence type="ECO:0000256" key="1">
    <source>
        <dbReference type="ARBA" id="ARBA00004828"/>
    </source>
</evidence>
<name>A0ABS1C228_9BACT</name>
<keyword evidence="7 9" id="KW-0067">ATP-binding</keyword>
<dbReference type="EC" id="2.7.2.8" evidence="9"/>
<organism evidence="11 12">
    <name type="scientific">Adhaeribacter terrigena</name>
    <dbReference type="NCBI Taxonomy" id="2793070"/>
    <lineage>
        <taxon>Bacteria</taxon>
        <taxon>Pseudomonadati</taxon>
        <taxon>Bacteroidota</taxon>
        <taxon>Cytophagia</taxon>
        <taxon>Cytophagales</taxon>
        <taxon>Hymenobacteraceae</taxon>
        <taxon>Adhaeribacter</taxon>
    </lineage>
</organism>
<accession>A0ABS1C228</accession>
<keyword evidence="4 9" id="KW-0808">Transferase</keyword>
<evidence type="ECO:0000256" key="3">
    <source>
        <dbReference type="ARBA" id="ARBA00022605"/>
    </source>
</evidence>
<dbReference type="PIRSF" id="PIRSF000728">
    <property type="entry name" value="NAGK"/>
    <property type="match status" value="1"/>
</dbReference>
<evidence type="ECO:0000256" key="9">
    <source>
        <dbReference type="HAMAP-Rule" id="MF_00082"/>
    </source>
</evidence>
<gene>
    <name evidence="9 11" type="primary">argB</name>
    <name evidence="11" type="ORF">I5M27_06465</name>
</gene>
<protein>
    <recommendedName>
        <fullName evidence="9">Acetylglutamate kinase</fullName>
        <ecNumber evidence="9">2.7.2.8</ecNumber>
    </recommendedName>
    <alternativeName>
        <fullName evidence="9">N-acetyl-L-glutamate 5-phosphotransferase</fullName>
    </alternativeName>
    <alternativeName>
        <fullName evidence="9">NAG kinase</fullName>
        <shortName evidence="9">NAGK</shortName>
    </alternativeName>
</protein>
<keyword evidence="9" id="KW-0963">Cytoplasm</keyword>
<dbReference type="InterPro" id="IPR004662">
    <property type="entry name" value="AcgluKinase_fam"/>
</dbReference>
<evidence type="ECO:0000256" key="8">
    <source>
        <dbReference type="ARBA" id="ARBA00048141"/>
    </source>
</evidence>
<comment type="function">
    <text evidence="9">Catalyzes the ATP-dependent phosphorylation of N-acetyl-L-glutamate.</text>
</comment>
<evidence type="ECO:0000313" key="11">
    <source>
        <dbReference type="EMBL" id="MBK0402620.1"/>
    </source>
</evidence>
<comment type="pathway">
    <text evidence="1 9">Amino-acid biosynthesis; L-arginine biosynthesis; N(2)-acetyl-L-ornithine from L-glutamate: step 2/4.</text>
</comment>
<dbReference type="Proteomes" id="UP000644147">
    <property type="component" value="Unassembled WGS sequence"/>
</dbReference>
<comment type="caution">
    <text evidence="11">The sequence shown here is derived from an EMBL/GenBank/DDBJ whole genome shotgun (WGS) entry which is preliminary data.</text>
</comment>
<evidence type="ECO:0000256" key="5">
    <source>
        <dbReference type="ARBA" id="ARBA00022741"/>
    </source>
</evidence>
<feature type="site" description="Transition state stabilizer" evidence="9">
    <location>
        <position position="9"/>
    </location>
</feature>
<evidence type="ECO:0000256" key="6">
    <source>
        <dbReference type="ARBA" id="ARBA00022777"/>
    </source>
</evidence>
<dbReference type="Pfam" id="PF00696">
    <property type="entry name" value="AA_kinase"/>
    <property type="match status" value="1"/>
</dbReference>
<keyword evidence="2 9" id="KW-0055">Arginine biosynthesis</keyword>
<dbReference type="CDD" id="cd04238">
    <property type="entry name" value="AAK_NAGK-like"/>
    <property type="match status" value="1"/>
</dbReference>
<dbReference type="InterPro" id="IPR001048">
    <property type="entry name" value="Asp/Glu/Uridylate_kinase"/>
</dbReference>
<dbReference type="PANTHER" id="PTHR23342:SF0">
    <property type="entry name" value="N-ACETYLGLUTAMATE SYNTHASE, MITOCHONDRIAL"/>
    <property type="match status" value="1"/>
</dbReference>
<keyword evidence="12" id="KW-1185">Reference proteome</keyword>
<feature type="binding site" evidence="9">
    <location>
        <position position="160"/>
    </location>
    <ligand>
        <name>substrate</name>
    </ligand>
</feature>
<feature type="binding site" evidence="9">
    <location>
        <begin position="41"/>
        <end position="42"/>
    </location>
    <ligand>
        <name>substrate</name>
    </ligand>
</feature>
<dbReference type="PANTHER" id="PTHR23342">
    <property type="entry name" value="N-ACETYLGLUTAMATE SYNTHASE"/>
    <property type="match status" value="1"/>
</dbReference>
<dbReference type="RefSeq" id="WP_200505362.1">
    <property type="nucleotide sequence ID" value="NZ_JAEHFX010000002.1"/>
</dbReference>
<dbReference type="Gene3D" id="3.40.1160.10">
    <property type="entry name" value="Acetylglutamate kinase-like"/>
    <property type="match status" value="1"/>
</dbReference>
<feature type="site" description="Transition state stabilizer" evidence="9">
    <location>
        <position position="226"/>
    </location>
</feature>
<dbReference type="EMBL" id="JAEHFX010000002">
    <property type="protein sequence ID" value="MBK0402620.1"/>
    <property type="molecule type" value="Genomic_DNA"/>
</dbReference>
<dbReference type="NCBIfam" id="TIGR00761">
    <property type="entry name" value="argB"/>
    <property type="match status" value="1"/>
</dbReference>
<evidence type="ECO:0000259" key="10">
    <source>
        <dbReference type="Pfam" id="PF00696"/>
    </source>
</evidence>
<dbReference type="HAMAP" id="MF_00082">
    <property type="entry name" value="ArgB"/>
    <property type="match status" value="1"/>
</dbReference>
<dbReference type="InterPro" id="IPR036393">
    <property type="entry name" value="AceGlu_kinase-like_sf"/>
</dbReference>
<dbReference type="SUPFAM" id="SSF53633">
    <property type="entry name" value="Carbamate kinase-like"/>
    <property type="match status" value="1"/>
</dbReference>
<keyword evidence="3 9" id="KW-0028">Amino-acid biosynthesis</keyword>
<evidence type="ECO:0000313" key="12">
    <source>
        <dbReference type="Proteomes" id="UP000644147"/>
    </source>
</evidence>
<proteinExistence type="inferred from homology"/>
<keyword evidence="6 9" id="KW-0418">Kinase</keyword>
<keyword evidence="5 9" id="KW-0547">Nucleotide-binding</keyword>
<comment type="subcellular location">
    <subcellularLocation>
        <location evidence="9">Cytoplasm</location>
    </subcellularLocation>
</comment>
<feature type="binding site" evidence="9">
    <location>
        <position position="63"/>
    </location>
    <ligand>
        <name>substrate</name>
    </ligand>
</feature>
<dbReference type="InterPro" id="IPR037528">
    <property type="entry name" value="ArgB"/>
</dbReference>
<comment type="similarity">
    <text evidence="9">Belongs to the acetylglutamate kinase family. ArgB subfamily.</text>
</comment>
<sequence length="266" mass="28565">MKQTLNLIKIGGNIIDDETKLNRFLKDFAQIPGPKILIHGGGKTVTQISGNLGLETTMVNGLRITDAETLRVVTMVYGGLINKTIVAKLQAEDCNAIGFTGADANLIPAAKRAAGKLDFGYAGDIIPGVIRGEKIAFFLDNCFVPVFAPLTHDKAGSLLNTNADTIASALAIALSGQYETKLYYCFEKNGVLTDLENEDSIIEELTLEKYRSLKHEGLIAKGMLPKLDNAFKALVAGVNSVVICHADAIGKMLIQDKKAGTELVKE</sequence>
<evidence type="ECO:0000256" key="2">
    <source>
        <dbReference type="ARBA" id="ARBA00022571"/>
    </source>
</evidence>
<evidence type="ECO:0000256" key="7">
    <source>
        <dbReference type="ARBA" id="ARBA00022840"/>
    </source>
</evidence>
<comment type="catalytic activity">
    <reaction evidence="8 9">
        <text>N-acetyl-L-glutamate + ATP = N-acetyl-L-glutamyl 5-phosphate + ADP</text>
        <dbReference type="Rhea" id="RHEA:14629"/>
        <dbReference type="ChEBI" id="CHEBI:30616"/>
        <dbReference type="ChEBI" id="CHEBI:44337"/>
        <dbReference type="ChEBI" id="CHEBI:57936"/>
        <dbReference type="ChEBI" id="CHEBI:456216"/>
        <dbReference type="EC" id="2.7.2.8"/>
    </reaction>
</comment>
<evidence type="ECO:0000256" key="4">
    <source>
        <dbReference type="ARBA" id="ARBA00022679"/>
    </source>
</evidence>
<feature type="domain" description="Aspartate/glutamate/uridylate kinase" evidence="10">
    <location>
        <begin position="7"/>
        <end position="244"/>
    </location>
</feature>
<dbReference type="GO" id="GO:0003991">
    <property type="term" value="F:acetylglutamate kinase activity"/>
    <property type="evidence" value="ECO:0007669"/>
    <property type="project" value="UniProtKB-EC"/>
</dbReference>
<reference evidence="11 12" key="1">
    <citation type="submission" date="2020-12" db="EMBL/GenBank/DDBJ databases">
        <title>Bacterial novel species Adhaeribacter sp. BT258 isolated from soil.</title>
        <authorList>
            <person name="Jung H.-Y."/>
        </authorList>
    </citation>
    <scope>NUCLEOTIDE SEQUENCE [LARGE SCALE GENOMIC DNA]</scope>
    <source>
        <strain evidence="11 12">BT258</strain>
    </source>
</reference>